<protein>
    <submittedName>
        <fullName evidence="3">Uncharacterized protein</fullName>
    </submittedName>
</protein>
<evidence type="ECO:0000313" key="3">
    <source>
        <dbReference type="EMBL" id="KOS37693.1"/>
    </source>
</evidence>
<dbReference type="EMBL" id="LHQQ01000301">
    <property type="protein sequence ID" value="KOS37693.1"/>
    <property type="molecule type" value="Genomic_DNA"/>
</dbReference>
<evidence type="ECO:0000256" key="2">
    <source>
        <dbReference type="ARBA" id="ARBA00023043"/>
    </source>
</evidence>
<dbReference type="InterPro" id="IPR036770">
    <property type="entry name" value="Ankyrin_rpt-contain_sf"/>
</dbReference>
<dbReference type="AlphaFoldDB" id="A0A0M9WB28"/>
<keyword evidence="1" id="KW-0677">Repeat</keyword>
<dbReference type="Proteomes" id="UP000037696">
    <property type="component" value="Unassembled WGS sequence"/>
</dbReference>
<proteinExistence type="predicted"/>
<keyword evidence="4" id="KW-1185">Reference proteome</keyword>
<dbReference type="STRING" id="229535.A0A0M9WB28"/>
<reference evidence="3 4" key="1">
    <citation type="submission" date="2015-08" db="EMBL/GenBank/DDBJ databases">
        <title>Genome sequencing of Penicillium nordicum.</title>
        <authorList>
            <person name="Nguyen H.D."/>
            <person name="Seifert K.A."/>
        </authorList>
    </citation>
    <scope>NUCLEOTIDE SEQUENCE [LARGE SCALE GENOMIC DNA]</scope>
    <source>
        <strain evidence="3 4">DAOMC 185683</strain>
    </source>
</reference>
<dbReference type="OrthoDB" id="21416at2759"/>
<sequence length="575" mass="64102">MPQVDNITALELCDAATNGSVDRVESLLASGVDPNVGFDGLASTLSEVADDWASVEKSTCSPILFFDHTEAPALRRAAQDGNAKAVKNRGRAAQIMTILLQHGADPYAMFRQPIQIHHGQPLYPGDTKDKDFSDEETDLMMVTMNHTEVLRKALELEELRQQGISEPEYGDSDYESDCEYDMALAYQPQYPRKYGVCSTLHSLLELGKPVRPVLDFLGDKLDLERRDPQGRTLFLAACRSPIGLDASIDGDFHALSQDSTYHGLRENPYPQPNNPWRQSETEGYTLVLPGPTLLEFFISHGANLLAVDNYGRNALHQLFISFHREAKVQPPIIEAGLKYLVANCPSLVNQPDYAGFYPLHFAIRRMGVYMKAEDILIPTAIYRLETAVDDLLVGGADPLVRDSRGNTVLHYLAACKLGENDKIGMGNEQRRLLRVFLSRGVDPKVRNQDGNSALELFFRTGPVPMMKEAACYDAVGEEIIGAFEQAGCDLMETTPDGQTLLHLVAALVSVRAFPWFKILQGKEEERKRKREGERERERERGEKLMYSRIGRAALALVANIVVPSLHALPRLCMTR</sequence>
<accession>A0A0M9WB28</accession>
<evidence type="ECO:0000313" key="4">
    <source>
        <dbReference type="Proteomes" id="UP000037696"/>
    </source>
</evidence>
<gene>
    <name evidence="3" type="ORF">ACN38_g11503</name>
</gene>
<dbReference type="PANTHER" id="PTHR24180:SF45">
    <property type="entry name" value="POLY [ADP-RIBOSE] POLYMERASE TANKYRASE"/>
    <property type="match status" value="1"/>
</dbReference>
<dbReference type="SUPFAM" id="SSF48403">
    <property type="entry name" value="Ankyrin repeat"/>
    <property type="match status" value="1"/>
</dbReference>
<organism evidence="3 4">
    <name type="scientific">Penicillium nordicum</name>
    <dbReference type="NCBI Taxonomy" id="229535"/>
    <lineage>
        <taxon>Eukaryota</taxon>
        <taxon>Fungi</taxon>
        <taxon>Dikarya</taxon>
        <taxon>Ascomycota</taxon>
        <taxon>Pezizomycotina</taxon>
        <taxon>Eurotiomycetes</taxon>
        <taxon>Eurotiomycetidae</taxon>
        <taxon>Eurotiales</taxon>
        <taxon>Aspergillaceae</taxon>
        <taxon>Penicillium</taxon>
    </lineage>
</organism>
<dbReference type="Gene3D" id="1.25.40.20">
    <property type="entry name" value="Ankyrin repeat-containing domain"/>
    <property type="match status" value="2"/>
</dbReference>
<dbReference type="InterPro" id="IPR051637">
    <property type="entry name" value="Ank_repeat_dom-contain_49"/>
</dbReference>
<dbReference type="PANTHER" id="PTHR24180">
    <property type="entry name" value="CYCLIN-DEPENDENT KINASE INHIBITOR 2C-RELATED"/>
    <property type="match status" value="1"/>
</dbReference>
<evidence type="ECO:0000256" key="1">
    <source>
        <dbReference type="ARBA" id="ARBA00022737"/>
    </source>
</evidence>
<keyword evidence="2" id="KW-0040">ANK repeat</keyword>
<comment type="caution">
    <text evidence="3">The sequence shown here is derived from an EMBL/GenBank/DDBJ whole genome shotgun (WGS) entry which is preliminary data.</text>
</comment>
<name>A0A0M9WB28_9EURO</name>